<comment type="similarity">
    <text evidence="2">Belongs to the class-I pyridoxal-phosphate-dependent aminotransferase family.</text>
</comment>
<dbReference type="PANTHER" id="PTHR46383">
    <property type="entry name" value="ASPARTATE AMINOTRANSFERASE"/>
    <property type="match status" value="1"/>
</dbReference>
<evidence type="ECO:0000256" key="6">
    <source>
        <dbReference type="SAM" id="MobiDB-lite"/>
    </source>
</evidence>
<dbReference type="GO" id="GO:0030170">
    <property type="term" value="F:pyridoxal phosphate binding"/>
    <property type="evidence" value="ECO:0007669"/>
    <property type="project" value="InterPro"/>
</dbReference>
<dbReference type="Gene3D" id="3.40.640.10">
    <property type="entry name" value="Type I PLP-dependent aspartate aminotransferase-like (Major domain)"/>
    <property type="match status" value="1"/>
</dbReference>
<reference evidence="8 9" key="1">
    <citation type="submission" date="2019-06" db="EMBL/GenBank/DDBJ databases">
        <title>Quisquiliibacterium sp. nov., isolated from a maize field.</title>
        <authorList>
            <person name="Lin S.-Y."/>
            <person name="Tsai C.-F."/>
            <person name="Young C.-C."/>
        </authorList>
    </citation>
    <scope>NUCLEOTIDE SEQUENCE [LARGE SCALE GENOMIC DNA]</scope>
    <source>
        <strain evidence="8 9">CC-CFT501</strain>
    </source>
</reference>
<dbReference type="Proteomes" id="UP000321548">
    <property type="component" value="Unassembled WGS sequence"/>
</dbReference>
<proteinExistence type="inferred from homology"/>
<feature type="compositionally biased region" description="Basic and acidic residues" evidence="6">
    <location>
        <begin position="17"/>
        <end position="26"/>
    </location>
</feature>
<dbReference type="NCBIfam" id="NF004770">
    <property type="entry name" value="PRK06108.1"/>
    <property type="match status" value="1"/>
</dbReference>
<dbReference type="InterPro" id="IPR004839">
    <property type="entry name" value="Aminotransferase_I/II_large"/>
</dbReference>
<keyword evidence="4 8" id="KW-0808">Transferase</keyword>
<dbReference type="CDD" id="cd00609">
    <property type="entry name" value="AAT_like"/>
    <property type="match status" value="1"/>
</dbReference>
<evidence type="ECO:0000313" key="8">
    <source>
        <dbReference type="EMBL" id="TXL63830.1"/>
    </source>
</evidence>
<evidence type="ECO:0000256" key="3">
    <source>
        <dbReference type="ARBA" id="ARBA00022576"/>
    </source>
</evidence>
<dbReference type="InterPro" id="IPR050596">
    <property type="entry name" value="AspAT/PAT-like"/>
</dbReference>
<sequence length="407" mass="44084">MSIAKGPSPHASPFERPLPREAPRPRETVATLEASRIREVANAGMGLPDVIPFWFGEPDAVTPAFIREAAKAALDAGDTFYHHNLGIAPLRDALSAYLGHAHRPVDRDRIVVTSSGVNALMLAAQAILSPGDRVAAVVPLWPNVTEIPRILGAEVARVPLSLSADRHWTLDLDRLLDAVGTDARAVIVNSPNNPTGWTMPREAMAALLDHCRRHGIWIVSDEAYERLVFDGSFQAPSMLDLAEPEDRLIVANTFSKAWQMTGWRLGWLVVPPSLTADLAKLVEFNTSCAPGFVQQAAVAALRDGEPVVRSFVTALGGRRDALLAGLSRIDRVSAGIPDGAMYAFLRIDGERDSLALAKSLVREARIGLAPGIAFGPEGEGFLRWCFARPIPELDEAVGRLDAYLRRA</sequence>
<gene>
    <name evidence="8" type="ORF">FHP08_16165</name>
</gene>
<organism evidence="8 9">
    <name type="scientific">Zeimonas arvi</name>
    <dbReference type="NCBI Taxonomy" id="2498847"/>
    <lineage>
        <taxon>Bacteria</taxon>
        <taxon>Pseudomonadati</taxon>
        <taxon>Pseudomonadota</taxon>
        <taxon>Betaproteobacteria</taxon>
        <taxon>Burkholderiales</taxon>
        <taxon>Burkholderiaceae</taxon>
        <taxon>Zeimonas</taxon>
    </lineage>
</organism>
<evidence type="ECO:0000256" key="2">
    <source>
        <dbReference type="ARBA" id="ARBA00007441"/>
    </source>
</evidence>
<evidence type="ECO:0000313" key="9">
    <source>
        <dbReference type="Proteomes" id="UP000321548"/>
    </source>
</evidence>
<feature type="domain" description="Aminotransferase class I/classII large" evidence="7">
    <location>
        <begin position="53"/>
        <end position="400"/>
    </location>
</feature>
<dbReference type="SUPFAM" id="SSF53383">
    <property type="entry name" value="PLP-dependent transferases"/>
    <property type="match status" value="1"/>
</dbReference>
<evidence type="ECO:0000256" key="4">
    <source>
        <dbReference type="ARBA" id="ARBA00022679"/>
    </source>
</evidence>
<name>A0A5C8NS97_9BURK</name>
<evidence type="ECO:0000256" key="1">
    <source>
        <dbReference type="ARBA" id="ARBA00001933"/>
    </source>
</evidence>
<evidence type="ECO:0000256" key="5">
    <source>
        <dbReference type="ARBA" id="ARBA00022898"/>
    </source>
</evidence>
<comment type="cofactor">
    <cofactor evidence="1">
        <name>pyridoxal 5'-phosphate</name>
        <dbReference type="ChEBI" id="CHEBI:597326"/>
    </cofactor>
</comment>
<evidence type="ECO:0000259" key="7">
    <source>
        <dbReference type="Pfam" id="PF00155"/>
    </source>
</evidence>
<keyword evidence="3 8" id="KW-0032">Aminotransferase</keyword>
<dbReference type="OrthoDB" id="9803354at2"/>
<dbReference type="InterPro" id="IPR015421">
    <property type="entry name" value="PyrdxlP-dep_Trfase_major"/>
</dbReference>
<comment type="caution">
    <text evidence="8">The sequence shown here is derived from an EMBL/GenBank/DDBJ whole genome shotgun (WGS) entry which is preliminary data.</text>
</comment>
<dbReference type="GO" id="GO:0008483">
    <property type="term" value="F:transaminase activity"/>
    <property type="evidence" value="ECO:0007669"/>
    <property type="project" value="UniProtKB-KW"/>
</dbReference>
<keyword evidence="9" id="KW-1185">Reference proteome</keyword>
<dbReference type="Pfam" id="PF00155">
    <property type="entry name" value="Aminotran_1_2"/>
    <property type="match status" value="1"/>
</dbReference>
<keyword evidence="5" id="KW-0663">Pyridoxal phosphate</keyword>
<accession>A0A5C8NS97</accession>
<dbReference type="AlphaFoldDB" id="A0A5C8NS97"/>
<dbReference type="EMBL" id="VDUY01000007">
    <property type="protein sequence ID" value="TXL63830.1"/>
    <property type="molecule type" value="Genomic_DNA"/>
</dbReference>
<feature type="region of interest" description="Disordered" evidence="6">
    <location>
        <begin position="1"/>
        <end position="26"/>
    </location>
</feature>
<dbReference type="PANTHER" id="PTHR46383:SF2">
    <property type="entry name" value="AMINOTRANSFERASE"/>
    <property type="match status" value="1"/>
</dbReference>
<dbReference type="InterPro" id="IPR015424">
    <property type="entry name" value="PyrdxlP-dep_Trfase"/>
</dbReference>
<dbReference type="GO" id="GO:0006520">
    <property type="term" value="P:amino acid metabolic process"/>
    <property type="evidence" value="ECO:0007669"/>
    <property type="project" value="InterPro"/>
</dbReference>
<protein>
    <submittedName>
        <fullName evidence="8">Aminotransferase class I/II-fold pyridoxal phosphate-dependent enzyme</fullName>
    </submittedName>
</protein>